<protein>
    <submittedName>
        <fullName evidence="2">Uncharacterized protein</fullName>
    </submittedName>
</protein>
<feature type="transmembrane region" description="Helical" evidence="1">
    <location>
        <begin position="39"/>
        <end position="59"/>
    </location>
</feature>
<proteinExistence type="predicted"/>
<dbReference type="AlphaFoldDB" id="A0A0C9VTM6"/>
<keyword evidence="1" id="KW-1133">Transmembrane helix</keyword>
<evidence type="ECO:0000313" key="3">
    <source>
        <dbReference type="Proteomes" id="UP000054279"/>
    </source>
</evidence>
<organism evidence="2 3">
    <name type="scientific">Sphaerobolus stellatus (strain SS14)</name>
    <dbReference type="NCBI Taxonomy" id="990650"/>
    <lineage>
        <taxon>Eukaryota</taxon>
        <taxon>Fungi</taxon>
        <taxon>Dikarya</taxon>
        <taxon>Basidiomycota</taxon>
        <taxon>Agaricomycotina</taxon>
        <taxon>Agaricomycetes</taxon>
        <taxon>Phallomycetidae</taxon>
        <taxon>Geastrales</taxon>
        <taxon>Sphaerobolaceae</taxon>
        <taxon>Sphaerobolus</taxon>
    </lineage>
</organism>
<dbReference type="Proteomes" id="UP000054279">
    <property type="component" value="Unassembled WGS sequence"/>
</dbReference>
<evidence type="ECO:0000256" key="1">
    <source>
        <dbReference type="SAM" id="Phobius"/>
    </source>
</evidence>
<accession>A0A0C9VTM6</accession>
<keyword evidence="1" id="KW-0472">Membrane</keyword>
<reference evidence="2 3" key="1">
    <citation type="submission" date="2014-06" db="EMBL/GenBank/DDBJ databases">
        <title>Evolutionary Origins and Diversification of the Mycorrhizal Mutualists.</title>
        <authorList>
            <consortium name="DOE Joint Genome Institute"/>
            <consortium name="Mycorrhizal Genomics Consortium"/>
            <person name="Kohler A."/>
            <person name="Kuo A."/>
            <person name="Nagy L.G."/>
            <person name="Floudas D."/>
            <person name="Copeland A."/>
            <person name="Barry K.W."/>
            <person name="Cichocki N."/>
            <person name="Veneault-Fourrey C."/>
            <person name="LaButti K."/>
            <person name="Lindquist E.A."/>
            <person name="Lipzen A."/>
            <person name="Lundell T."/>
            <person name="Morin E."/>
            <person name="Murat C."/>
            <person name="Riley R."/>
            <person name="Ohm R."/>
            <person name="Sun H."/>
            <person name="Tunlid A."/>
            <person name="Henrissat B."/>
            <person name="Grigoriev I.V."/>
            <person name="Hibbett D.S."/>
            <person name="Martin F."/>
        </authorList>
    </citation>
    <scope>NUCLEOTIDE SEQUENCE [LARGE SCALE GENOMIC DNA]</scope>
    <source>
        <strain evidence="2 3">SS14</strain>
    </source>
</reference>
<sequence length="121" mass="13242">MSIVTSLSLKYAWIASKNTQFKPGCHAPSSVLPPIYGTLFYSPLALEIVFFLMMIYQAVRVKKALQGGKSLIENVVRAGIMFFFLTFLAILFITVGGSFPSTATAARFSNGSLCELLQTHP</sequence>
<keyword evidence="3" id="KW-1185">Reference proteome</keyword>
<evidence type="ECO:0000313" key="2">
    <source>
        <dbReference type="EMBL" id="KIJ41890.1"/>
    </source>
</evidence>
<name>A0A0C9VTM6_SPHS4</name>
<dbReference type="EMBL" id="KN837133">
    <property type="protein sequence ID" value="KIJ41890.1"/>
    <property type="molecule type" value="Genomic_DNA"/>
</dbReference>
<dbReference type="HOGENOM" id="CLU_2039562_0_0_1"/>
<keyword evidence="1" id="KW-0812">Transmembrane</keyword>
<gene>
    <name evidence="2" type="ORF">M422DRAFT_31541</name>
</gene>
<dbReference type="OrthoDB" id="2745134at2759"/>
<feature type="transmembrane region" description="Helical" evidence="1">
    <location>
        <begin position="80"/>
        <end position="99"/>
    </location>
</feature>